<reference evidence="3" key="1">
    <citation type="submission" date="2021-01" db="EMBL/GenBank/DDBJ databases">
        <title>YIM 132084 draft genome.</title>
        <authorList>
            <person name="An D."/>
        </authorList>
    </citation>
    <scope>NUCLEOTIDE SEQUENCE</scope>
    <source>
        <strain evidence="3">YIM 132084</strain>
    </source>
</reference>
<dbReference type="GO" id="GO:0006633">
    <property type="term" value="P:fatty acid biosynthetic process"/>
    <property type="evidence" value="ECO:0007669"/>
    <property type="project" value="TreeGrafter"/>
</dbReference>
<protein>
    <submittedName>
        <fullName evidence="3">SDR family oxidoreductase</fullName>
    </submittedName>
</protein>
<dbReference type="FunFam" id="3.40.50.720:FF:000084">
    <property type="entry name" value="Short-chain dehydrogenase reductase"/>
    <property type="match status" value="1"/>
</dbReference>
<dbReference type="PRINTS" id="PR00080">
    <property type="entry name" value="SDRFAMILY"/>
</dbReference>
<dbReference type="PANTHER" id="PTHR42760">
    <property type="entry name" value="SHORT-CHAIN DEHYDROGENASES/REDUCTASES FAMILY MEMBER"/>
    <property type="match status" value="1"/>
</dbReference>
<dbReference type="PROSITE" id="PS00061">
    <property type="entry name" value="ADH_SHORT"/>
    <property type="match status" value="1"/>
</dbReference>
<dbReference type="InterPro" id="IPR002347">
    <property type="entry name" value="SDR_fam"/>
</dbReference>
<dbReference type="EMBL" id="JAERWK010000019">
    <property type="protein sequence ID" value="MBM9468502.1"/>
    <property type="molecule type" value="Genomic_DNA"/>
</dbReference>
<dbReference type="AlphaFoldDB" id="A0A938YHL5"/>
<sequence>MFTVDVATWLAGRRAVVTGGASGLGRAVAAQLAAGGADVWTIDLSAARETQHHGAGTIHQIPGDITRESDVDDFLAAVTHDGAPIDLLVNNAGIGGPYAPVEDVDLDAFRTVLDVNVMGQVILTKKAVPSLRGRSSRPGASGADGGPASVVFVSSAAGKLGYPMRSPYATSKWGVVGLTKTLAWELGAAGIRVNAVLPGIVDTPLARQVLADRSAALGTTSDELWGRFLSRNALPTPVVVDDVVNTVLFLLSPLAGHISGQALSVDGGADSIAVMDR</sequence>
<accession>A0A938YHL5</accession>
<evidence type="ECO:0000313" key="3">
    <source>
        <dbReference type="EMBL" id="MBM9468502.1"/>
    </source>
</evidence>
<comment type="similarity">
    <text evidence="1">Belongs to the short-chain dehydrogenases/reductases (SDR) family.</text>
</comment>
<name>A0A938YHL5_9ACTN</name>
<dbReference type="GO" id="GO:0048038">
    <property type="term" value="F:quinone binding"/>
    <property type="evidence" value="ECO:0007669"/>
    <property type="project" value="TreeGrafter"/>
</dbReference>
<dbReference type="InterPro" id="IPR020904">
    <property type="entry name" value="Sc_DH/Rdtase_CS"/>
</dbReference>
<dbReference type="CDD" id="cd05233">
    <property type="entry name" value="SDR_c"/>
    <property type="match status" value="1"/>
</dbReference>
<dbReference type="RefSeq" id="WP_205261461.1">
    <property type="nucleotide sequence ID" value="NZ_JAERWK010000019.1"/>
</dbReference>
<dbReference type="PANTHER" id="PTHR42760:SF133">
    <property type="entry name" value="3-OXOACYL-[ACYL-CARRIER-PROTEIN] REDUCTASE"/>
    <property type="match status" value="1"/>
</dbReference>
<evidence type="ECO:0000256" key="1">
    <source>
        <dbReference type="ARBA" id="ARBA00006484"/>
    </source>
</evidence>
<proteinExistence type="inferred from homology"/>
<dbReference type="InterPro" id="IPR036291">
    <property type="entry name" value="NAD(P)-bd_dom_sf"/>
</dbReference>
<keyword evidence="2" id="KW-0560">Oxidoreductase</keyword>
<evidence type="ECO:0000313" key="4">
    <source>
        <dbReference type="Proteomes" id="UP000663792"/>
    </source>
</evidence>
<dbReference type="Proteomes" id="UP000663792">
    <property type="component" value="Unassembled WGS sequence"/>
</dbReference>
<gene>
    <name evidence="3" type="ORF">JL106_14555</name>
</gene>
<dbReference type="Gene3D" id="3.40.50.720">
    <property type="entry name" value="NAD(P)-binding Rossmann-like Domain"/>
    <property type="match status" value="1"/>
</dbReference>
<organism evidence="3 4">
    <name type="scientific">Nakamurella leprariae</name>
    <dbReference type="NCBI Taxonomy" id="2803911"/>
    <lineage>
        <taxon>Bacteria</taxon>
        <taxon>Bacillati</taxon>
        <taxon>Actinomycetota</taxon>
        <taxon>Actinomycetes</taxon>
        <taxon>Nakamurellales</taxon>
        <taxon>Nakamurellaceae</taxon>
        <taxon>Nakamurella</taxon>
    </lineage>
</organism>
<dbReference type="SUPFAM" id="SSF51735">
    <property type="entry name" value="NAD(P)-binding Rossmann-fold domains"/>
    <property type="match status" value="1"/>
</dbReference>
<keyword evidence="4" id="KW-1185">Reference proteome</keyword>
<dbReference type="Pfam" id="PF13561">
    <property type="entry name" value="adh_short_C2"/>
    <property type="match status" value="1"/>
</dbReference>
<dbReference type="GO" id="GO:0016616">
    <property type="term" value="F:oxidoreductase activity, acting on the CH-OH group of donors, NAD or NADP as acceptor"/>
    <property type="evidence" value="ECO:0007669"/>
    <property type="project" value="TreeGrafter"/>
</dbReference>
<comment type="caution">
    <text evidence="3">The sequence shown here is derived from an EMBL/GenBank/DDBJ whole genome shotgun (WGS) entry which is preliminary data.</text>
</comment>
<evidence type="ECO:0000256" key="2">
    <source>
        <dbReference type="ARBA" id="ARBA00023002"/>
    </source>
</evidence>
<dbReference type="PRINTS" id="PR00081">
    <property type="entry name" value="GDHRDH"/>
</dbReference>